<dbReference type="AlphaFoldDB" id="A0A423NH91"/>
<name>A0A423NH91_PSEFL</name>
<dbReference type="Proteomes" id="UP000283650">
    <property type="component" value="Unassembled WGS sequence"/>
</dbReference>
<organism evidence="1 2">
    <name type="scientific">Pseudomonas fluorescens</name>
    <dbReference type="NCBI Taxonomy" id="294"/>
    <lineage>
        <taxon>Bacteria</taxon>
        <taxon>Pseudomonadati</taxon>
        <taxon>Pseudomonadota</taxon>
        <taxon>Gammaproteobacteria</taxon>
        <taxon>Pseudomonadales</taxon>
        <taxon>Pseudomonadaceae</taxon>
        <taxon>Pseudomonas</taxon>
    </lineage>
</organism>
<comment type="caution">
    <text evidence="1">The sequence shown here is derived from an EMBL/GenBank/DDBJ whole genome shotgun (WGS) entry which is preliminary data.</text>
</comment>
<dbReference type="EMBL" id="MOBY01000002">
    <property type="protein sequence ID" value="RON97592.1"/>
    <property type="molecule type" value="Genomic_DNA"/>
</dbReference>
<proteinExistence type="predicted"/>
<gene>
    <name evidence="1" type="ORF">BK672_04645</name>
</gene>
<protein>
    <submittedName>
        <fullName evidence="1">Uncharacterized protein</fullName>
    </submittedName>
</protein>
<evidence type="ECO:0000313" key="1">
    <source>
        <dbReference type="EMBL" id="RON97592.1"/>
    </source>
</evidence>
<accession>A0A423NH91</accession>
<sequence>MNFRRGDFSSIQLKGCIEIIHRFLLEVHGIEKFMKLAEVQFIALLLCALEKAWQDCIAVFHDLQGFAKYISVSPINYYLPFLYFASIALG</sequence>
<reference evidence="1 2" key="1">
    <citation type="submission" date="2016-10" db="EMBL/GenBank/DDBJ databases">
        <title>Comparative genome analysis of multiple Pseudomonas spp. focuses on biocontrol and plant growth promoting traits.</title>
        <authorList>
            <person name="Tao X.-Y."/>
            <person name="Taylor C.G."/>
        </authorList>
    </citation>
    <scope>NUCLEOTIDE SEQUENCE [LARGE SCALE GENOMIC DNA]</scope>
    <source>
        <strain evidence="1 2">2F9</strain>
    </source>
</reference>
<evidence type="ECO:0000313" key="2">
    <source>
        <dbReference type="Proteomes" id="UP000283650"/>
    </source>
</evidence>